<dbReference type="InterPro" id="IPR021109">
    <property type="entry name" value="Peptidase_aspartic_dom_sf"/>
</dbReference>
<organism evidence="3 4">
    <name type="scientific">Lolium multiflorum</name>
    <name type="common">Italian ryegrass</name>
    <name type="synonym">Lolium perenne subsp. multiflorum</name>
    <dbReference type="NCBI Taxonomy" id="4521"/>
    <lineage>
        <taxon>Eukaryota</taxon>
        <taxon>Viridiplantae</taxon>
        <taxon>Streptophyta</taxon>
        <taxon>Embryophyta</taxon>
        <taxon>Tracheophyta</taxon>
        <taxon>Spermatophyta</taxon>
        <taxon>Magnoliopsida</taxon>
        <taxon>Liliopsida</taxon>
        <taxon>Poales</taxon>
        <taxon>Poaceae</taxon>
        <taxon>BOP clade</taxon>
        <taxon>Pooideae</taxon>
        <taxon>Poodae</taxon>
        <taxon>Poeae</taxon>
        <taxon>Poeae Chloroplast Group 2 (Poeae type)</taxon>
        <taxon>Loliodinae</taxon>
        <taxon>Loliinae</taxon>
        <taxon>Lolium</taxon>
    </lineage>
</organism>
<evidence type="ECO:0000313" key="3">
    <source>
        <dbReference type="EMBL" id="KAK1664884.1"/>
    </source>
</evidence>
<evidence type="ECO:0000259" key="2">
    <source>
        <dbReference type="PROSITE" id="PS50878"/>
    </source>
</evidence>
<dbReference type="Gene3D" id="3.30.70.270">
    <property type="match status" value="2"/>
</dbReference>
<reference evidence="3" key="1">
    <citation type="submission" date="2023-07" db="EMBL/GenBank/DDBJ databases">
        <title>A chromosome-level genome assembly of Lolium multiflorum.</title>
        <authorList>
            <person name="Chen Y."/>
            <person name="Copetti D."/>
            <person name="Kolliker R."/>
            <person name="Studer B."/>
        </authorList>
    </citation>
    <scope>NUCLEOTIDE SEQUENCE</scope>
    <source>
        <strain evidence="3">02402/16</strain>
        <tissue evidence="3">Leaf</tissue>
    </source>
</reference>
<dbReference type="Pfam" id="PF08284">
    <property type="entry name" value="RVP_2"/>
    <property type="match status" value="1"/>
</dbReference>
<gene>
    <name evidence="3" type="ORF">QYE76_053043</name>
</gene>
<dbReference type="InterPro" id="IPR041577">
    <property type="entry name" value="RT_RNaseH_2"/>
</dbReference>
<dbReference type="InterPro" id="IPR016197">
    <property type="entry name" value="Chromo-like_dom_sf"/>
</dbReference>
<dbReference type="FunFam" id="3.30.70.270:FF:000020">
    <property type="entry name" value="Transposon Tf2-6 polyprotein-like Protein"/>
    <property type="match status" value="1"/>
</dbReference>
<feature type="compositionally biased region" description="Basic and acidic residues" evidence="1">
    <location>
        <begin position="762"/>
        <end position="773"/>
    </location>
</feature>
<feature type="compositionally biased region" description="Basic and acidic residues" evidence="1">
    <location>
        <begin position="785"/>
        <end position="795"/>
    </location>
</feature>
<name>A0AAD8WJP8_LOLMU</name>
<dbReference type="InterPro" id="IPR053134">
    <property type="entry name" value="RNA-dir_DNA_polymerase"/>
</dbReference>
<dbReference type="Pfam" id="PF17919">
    <property type="entry name" value="RT_RNaseH_2"/>
    <property type="match status" value="1"/>
</dbReference>
<comment type="caution">
    <text evidence="3">The sequence shown here is derived from an EMBL/GenBank/DDBJ whole genome shotgun (WGS) entry which is preliminary data.</text>
</comment>
<dbReference type="Gene3D" id="2.40.70.10">
    <property type="entry name" value="Acid Proteases"/>
    <property type="match status" value="1"/>
</dbReference>
<dbReference type="PANTHER" id="PTHR24559:SF444">
    <property type="entry name" value="REVERSE TRANSCRIPTASE DOMAIN-CONTAINING PROTEIN"/>
    <property type="match status" value="1"/>
</dbReference>
<dbReference type="EMBL" id="JAUUTY010000003">
    <property type="protein sequence ID" value="KAK1664884.1"/>
    <property type="molecule type" value="Genomic_DNA"/>
</dbReference>
<accession>A0AAD8WJP8</accession>
<feature type="compositionally biased region" description="Acidic residues" evidence="1">
    <location>
        <begin position="8"/>
        <end position="20"/>
    </location>
</feature>
<dbReference type="CDD" id="cd01647">
    <property type="entry name" value="RT_LTR"/>
    <property type="match status" value="1"/>
</dbReference>
<dbReference type="InterPro" id="IPR043128">
    <property type="entry name" value="Rev_trsase/Diguanyl_cyclase"/>
</dbReference>
<dbReference type="SUPFAM" id="SSF56672">
    <property type="entry name" value="DNA/RNA polymerases"/>
    <property type="match status" value="1"/>
</dbReference>
<evidence type="ECO:0000256" key="1">
    <source>
        <dbReference type="SAM" id="MobiDB-lite"/>
    </source>
</evidence>
<dbReference type="PANTHER" id="PTHR24559">
    <property type="entry name" value="TRANSPOSON TY3-I GAG-POL POLYPROTEIN"/>
    <property type="match status" value="1"/>
</dbReference>
<dbReference type="CDD" id="cd00303">
    <property type="entry name" value="retropepsin_like"/>
    <property type="match status" value="1"/>
</dbReference>
<feature type="region of interest" description="Disordered" evidence="1">
    <location>
        <begin position="662"/>
        <end position="798"/>
    </location>
</feature>
<feature type="region of interest" description="Disordered" evidence="1">
    <location>
        <begin position="1"/>
        <end position="20"/>
    </location>
</feature>
<proteinExistence type="predicted"/>
<dbReference type="PROSITE" id="PS50878">
    <property type="entry name" value="RT_POL"/>
    <property type="match status" value="1"/>
</dbReference>
<dbReference type="InterPro" id="IPR043502">
    <property type="entry name" value="DNA/RNA_pol_sf"/>
</dbReference>
<dbReference type="AlphaFoldDB" id="A0AAD8WJP8"/>
<dbReference type="Proteomes" id="UP001231189">
    <property type="component" value="Unassembled WGS sequence"/>
</dbReference>
<feature type="compositionally biased region" description="Basic and acidic residues" evidence="1">
    <location>
        <begin position="680"/>
        <end position="710"/>
    </location>
</feature>
<dbReference type="Gene3D" id="3.10.10.10">
    <property type="entry name" value="HIV Type 1 Reverse Transcriptase, subunit A, domain 1"/>
    <property type="match status" value="1"/>
</dbReference>
<keyword evidence="4" id="KW-1185">Reference proteome</keyword>
<dbReference type="Pfam" id="PF00078">
    <property type="entry name" value="RVT_1"/>
    <property type="match status" value="1"/>
</dbReference>
<feature type="domain" description="Reverse transcriptase" evidence="2">
    <location>
        <begin position="192"/>
        <end position="371"/>
    </location>
</feature>
<dbReference type="SUPFAM" id="SSF54160">
    <property type="entry name" value="Chromo domain-like"/>
    <property type="match status" value="1"/>
</dbReference>
<dbReference type="InterPro" id="IPR000477">
    <property type="entry name" value="RT_dom"/>
</dbReference>
<sequence>MTSGSSSLEDEDWKERPEEIEEEEEFVTVLSAGGTILVTHVKEAQVITICDCVYFADLFIIPMKDISVILGMDWLTENGAVINCGDKTVSLRNSIGGIGQVARPCNRQDVCRIAGRCEGPGLNSLKEVKIEDIPVVNEFQDVFPKELPGMPPDREIEFTIDLIPGTAPIAQPPYKMGPKELVELKAQIDELEQKGFIQESVSPWGTPVIFVDNRYGGKRMCGDYRNLNNVTIKNKYPLPRIQDLFDQVQGAGVFSKIDLRSGYHQIKIKKEDVPKTAFVSRYGHHEYLVVPFGLTNAPAIFMNLMNKIFMKYLDKFVIVFIDDILIYSKDKEEHAKHLKIVLQILREHQLYAKFSKCKFWLDSVEFLGHVITKEGIAVNPSMVQSVLEWKSPKNAKEIRGFLGMAGYYRRFIEGFSKIAGPMTKLLKKNTPFVWTDECETSFQTLKEKLTTAPVLAVPEPGKDYTVYCDASKNGLGCVLMQDRSWEDHLPLAEFSYNNSYQSSIQMAPYEALYGRKCRSPICWFETGENKEFTPDYIKERQGVIEVIRDRLKIAQSRQKSYADQKRRVWEPKVGDMVYLKVSPMKGLKRKCLKAPDDPITHEEIELQSDLTYVEKPEKILEVQWKKLRNRAIKYCKIQWQHHPEREATWETEEELRKSYPELFREGGGAEEPYQRRKRWHGEGARGSSESRKARRYADEPHEQHRTRDDDTGAVSTAPAPGQSLAHAHDDDEGASSSEIVNRRRRFSTRSREVAICKRRKRSTEPRRQIDRSSRGGLDGIGGENRGARRWPEHGGGHGSDAIATRVAITRVRTKAWVGLPIDIGEDRLTKGWVCEVAEKAVWAWIFIPGLTPRKCERGQVPAVGKKDEISYGKNCDPEVEANTEVPPEGDYELVYEEPDLSGGVEGVDYGIVYGADNTEAEE</sequence>
<evidence type="ECO:0000313" key="4">
    <source>
        <dbReference type="Proteomes" id="UP001231189"/>
    </source>
</evidence>
<protein>
    <recommendedName>
        <fullName evidence="2">Reverse transcriptase domain-containing protein</fullName>
    </recommendedName>
</protein>